<dbReference type="AlphaFoldDB" id="A0A2P2QP70"/>
<protein>
    <submittedName>
        <fullName evidence="1">Uncharacterized protein</fullName>
    </submittedName>
</protein>
<reference evidence="1" key="1">
    <citation type="submission" date="2018-02" db="EMBL/GenBank/DDBJ databases">
        <title>Rhizophora mucronata_Transcriptome.</title>
        <authorList>
            <person name="Meera S.P."/>
            <person name="Sreeshan A."/>
            <person name="Augustine A."/>
        </authorList>
    </citation>
    <scope>NUCLEOTIDE SEQUENCE</scope>
    <source>
        <tissue evidence="1">Leaf</tissue>
    </source>
</reference>
<sequence>MKSCSWVDIKVFVDYFS</sequence>
<evidence type="ECO:0000313" key="1">
    <source>
        <dbReference type="EMBL" id="MBX68799.1"/>
    </source>
</evidence>
<name>A0A2P2QP70_RHIMU</name>
<proteinExistence type="predicted"/>
<accession>A0A2P2QP70</accession>
<dbReference type="EMBL" id="GGEC01088315">
    <property type="protein sequence ID" value="MBX68799.1"/>
    <property type="molecule type" value="Transcribed_RNA"/>
</dbReference>
<organism evidence="1">
    <name type="scientific">Rhizophora mucronata</name>
    <name type="common">Asiatic mangrove</name>
    <dbReference type="NCBI Taxonomy" id="61149"/>
    <lineage>
        <taxon>Eukaryota</taxon>
        <taxon>Viridiplantae</taxon>
        <taxon>Streptophyta</taxon>
        <taxon>Embryophyta</taxon>
        <taxon>Tracheophyta</taxon>
        <taxon>Spermatophyta</taxon>
        <taxon>Magnoliopsida</taxon>
        <taxon>eudicotyledons</taxon>
        <taxon>Gunneridae</taxon>
        <taxon>Pentapetalae</taxon>
        <taxon>rosids</taxon>
        <taxon>fabids</taxon>
        <taxon>Malpighiales</taxon>
        <taxon>Rhizophoraceae</taxon>
        <taxon>Rhizophora</taxon>
    </lineage>
</organism>